<evidence type="ECO:0000256" key="4">
    <source>
        <dbReference type="ARBA" id="ARBA00023136"/>
    </source>
</evidence>
<keyword evidence="2 5" id="KW-0812">Transmembrane</keyword>
<dbReference type="STRING" id="195913.SAMN04488004_106168"/>
<evidence type="ECO:0000256" key="5">
    <source>
        <dbReference type="SAM" id="Phobius"/>
    </source>
</evidence>
<dbReference type="RefSeq" id="WP_090187620.1">
    <property type="nucleotide sequence ID" value="NZ_CAXIDI010000010.1"/>
</dbReference>
<dbReference type="InterPro" id="IPR010432">
    <property type="entry name" value="RDD"/>
</dbReference>
<feature type="domain" description="RDD" evidence="6">
    <location>
        <begin position="25"/>
        <end position="140"/>
    </location>
</feature>
<keyword evidence="8" id="KW-1185">Reference proteome</keyword>
<protein>
    <submittedName>
        <fullName evidence="7">RDD family protein</fullName>
    </submittedName>
</protein>
<dbReference type="EMBL" id="FOTF01000006">
    <property type="protein sequence ID" value="SFL03174.1"/>
    <property type="molecule type" value="Genomic_DNA"/>
</dbReference>
<feature type="transmembrane region" description="Helical" evidence="5">
    <location>
        <begin position="29"/>
        <end position="47"/>
    </location>
</feature>
<reference evidence="7 8" key="1">
    <citation type="submission" date="2016-10" db="EMBL/GenBank/DDBJ databases">
        <authorList>
            <person name="de Groot N.N."/>
        </authorList>
    </citation>
    <scope>NUCLEOTIDE SEQUENCE [LARGE SCALE GENOMIC DNA]</scope>
    <source>
        <strain evidence="7 8">DSM 16199</strain>
    </source>
</reference>
<dbReference type="OrthoDB" id="7270324at2"/>
<feature type="transmembrane region" description="Helical" evidence="5">
    <location>
        <begin position="54"/>
        <end position="72"/>
    </location>
</feature>
<sequence>MTAFADTLTALPDPDADADFYTGVPLKRALAWVVDASLVLIASILIVPFTAFTALFFFPFLILMVGFTYRWFTIAGRSATWGMRLMGIELRDHTGARLNGTLALFHTLGYTVSVAAMPLQFISMGMMALTPRGQGLSDTMLGTAAINRPG</sequence>
<dbReference type="Pfam" id="PF06271">
    <property type="entry name" value="RDD"/>
    <property type="match status" value="1"/>
</dbReference>
<keyword evidence="3 5" id="KW-1133">Transmembrane helix</keyword>
<evidence type="ECO:0000313" key="8">
    <source>
        <dbReference type="Proteomes" id="UP000199550"/>
    </source>
</evidence>
<dbReference type="GeneID" id="97891324"/>
<evidence type="ECO:0000313" key="7">
    <source>
        <dbReference type="EMBL" id="SFL03174.1"/>
    </source>
</evidence>
<evidence type="ECO:0000256" key="1">
    <source>
        <dbReference type="ARBA" id="ARBA00004141"/>
    </source>
</evidence>
<proteinExistence type="predicted"/>
<keyword evidence="4 5" id="KW-0472">Membrane</keyword>
<accession>A0A1I4EBI0</accession>
<evidence type="ECO:0000256" key="2">
    <source>
        <dbReference type="ARBA" id="ARBA00022692"/>
    </source>
</evidence>
<dbReference type="Proteomes" id="UP000199550">
    <property type="component" value="Unassembled WGS sequence"/>
</dbReference>
<gene>
    <name evidence="7" type="ORF">SAMN04488004_106168</name>
</gene>
<comment type="subcellular location">
    <subcellularLocation>
        <location evidence="1">Membrane</location>
        <topology evidence="1">Multi-pass membrane protein</topology>
    </subcellularLocation>
</comment>
<organism evidence="7 8">
    <name type="scientific">Loktanella salsilacus</name>
    <dbReference type="NCBI Taxonomy" id="195913"/>
    <lineage>
        <taxon>Bacteria</taxon>
        <taxon>Pseudomonadati</taxon>
        <taxon>Pseudomonadota</taxon>
        <taxon>Alphaproteobacteria</taxon>
        <taxon>Rhodobacterales</taxon>
        <taxon>Roseobacteraceae</taxon>
        <taxon>Loktanella</taxon>
    </lineage>
</organism>
<dbReference type="GO" id="GO:0016020">
    <property type="term" value="C:membrane"/>
    <property type="evidence" value="ECO:0007669"/>
    <property type="project" value="UniProtKB-SubCell"/>
</dbReference>
<dbReference type="AlphaFoldDB" id="A0A1I4EBI0"/>
<evidence type="ECO:0000256" key="3">
    <source>
        <dbReference type="ARBA" id="ARBA00022989"/>
    </source>
</evidence>
<name>A0A1I4EBI0_9RHOB</name>
<evidence type="ECO:0000259" key="6">
    <source>
        <dbReference type="Pfam" id="PF06271"/>
    </source>
</evidence>